<evidence type="ECO:0000256" key="1">
    <source>
        <dbReference type="SAM" id="SignalP"/>
    </source>
</evidence>
<feature type="chain" id="PRO_5039902411" evidence="1">
    <location>
        <begin position="26"/>
        <end position="185"/>
    </location>
</feature>
<evidence type="ECO:0000313" key="3">
    <source>
        <dbReference type="Proteomes" id="UP001056426"/>
    </source>
</evidence>
<dbReference type="EMBL" id="CP098400">
    <property type="protein sequence ID" value="URW78877.1"/>
    <property type="molecule type" value="Genomic_DNA"/>
</dbReference>
<evidence type="ECO:0000313" key="2">
    <source>
        <dbReference type="EMBL" id="URW78877.1"/>
    </source>
</evidence>
<organism evidence="2 3">
    <name type="scientific">Xiashengella succiniciproducens</name>
    <dbReference type="NCBI Taxonomy" id="2949635"/>
    <lineage>
        <taxon>Bacteria</taxon>
        <taxon>Pseudomonadati</taxon>
        <taxon>Bacteroidota</taxon>
        <taxon>Bacteroidia</taxon>
        <taxon>Marinilabiliales</taxon>
        <taxon>Marinilabiliaceae</taxon>
        <taxon>Xiashengella</taxon>
    </lineage>
</organism>
<gene>
    <name evidence="2" type="ORF">M9189_08405</name>
</gene>
<dbReference type="RefSeq" id="WP_250722322.1">
    <property type="nucleotide sequence ID" value="NZ_CP098400.1"/>
</dbReference>
<keyword evidence="1" id="KW-0732">Signal</keyword>
<reference evidence="2" key="1">
    <citation type="submission" date="2022-05" db="EMBL/GenBank/DDBJ databases">
        <authorList>
            <person name="Sun X."/>
        </authorList>
    </citation>
    <scope>NUCLEOTIDE SEQUENCE</scope>
    <source>
        <strain evidence="2">Ai-910</strain>
    </source>
</reference>
<sequence>MKKGKAFLVLLPTILLWTAATNGFAQEDDNDIAHLFYSVSDNLTVAVDTSMQVKPWMISENLTEKVDNTGSILQDWMFGEAYSEKLIRIEGWMFDLGMGETNEYIHDEGSSLVNWMLGYDISILTERVRRGAELEVLEEWMLDFAHAGSIIEEDLNMDLEDWMFNNDYRENLDDCDFEHWMVEGF</sequence>
<dbReference type="KEGG" id="alkq:M9189_08405"/>
<dbReference type="Proteomes" id="UP001056426">
    <property type="component" value="Chromosome"/>
</dbReference>
<keyword evidence="3" id="KW-1185">Reference proteome</keyword>
<dbReference type="AlphaFoldDB" id="A0A9J6ZMC9"/>
<name>A0A9J6ZMC9_9BACT</name>
<feature type="signal peptide" evidence="1">
    <location>
        <begin position="1"/>
        <end position="25"/>
    </location>
</feature>
<protein>
    <submittedName>
        <fullName evidence="2">Uncharacterized protein</fullName>
    </submittedName>
</protein>
<proteinExistence type="predicted"/>
<reference evidence="2" key="2">
    <citation type="submission" date="2022-06" db="EMBL/GenBank/DDBJ databases">
        <title>Xiashengella guii gen. nov. sp. nov., a bacterium isolated form anaerobic digestion tank.</title>
        <authorList>
            <person name="Huang H."/>
        </authorList>
    </citation>
    <scope>NUCLEOTIDE SEQUENCE</scope>
    <source>
        <strain evidence="2">Ai-910</strain>
    </source>
</reference>
<accession>A0A9J6ZMC9</accession>